<keyword evidence="1" id="KW-1133">Transmembrane helix</keyword>
<dbReference type="EMBL" id="MH170055">
    <property type="protein sequence ID" value="AXS01165.1"/>
    <property type="molecule type" value="Genomic_DNA"/>
</dbReference>
<keyword evidence="1" id="KW-0472">Membrane</keyword>
<name>A0A346QW65_9BBAC</name>
<feature type="transmembrane region" description="Helical" evidence="1">
    <location>
        <begin position="39"/>
        <end position="57"/>
    </location>
</feature>
<reference evidence="2" key="1">
    <citation type="journal article" date="2018" name="PLoS ONE">
        <title>Genomic analysis of an Argentinean isolate of Spodoptera frugiperda granulovirus reveals that various baculoviruses code for Lef-7 proteins with three F-box domains.</title>
        <authorList>
            <person name="Ferrelli M.L."/>
            <person name="Pidre M.L."/>
            <person name="Ghiringhelli P.D."/>
            <person name="Torres S."/>
            <person name="Fabre M.L."/>
            <person name="Masson T."/>
            <person name="Cedola M.T."/>
            <person name="Sciocco-Cap A."/>
            <person name="Romanowski V."/>
        </authorList>
    </citation>
    <scope>NUCLEOTIDE SEQUENCE</scope>
    <source>
        <strain evidence="2">ARG</strain>
    </source>
</reference>
<organism evidence="2">
    <name type="scientific">Spodoptera frugiperda granulovirus</name>
    <dbReference type="NCBI Taxonomy" id="307454"/>
    <lineage>
        <taxon>Viruses</taxon>
        <taxon>Viruses incertae sedis</taxon>
        <taxon>Naldaviricetes</taxon>
        <taxon>Lefavirales</taxon>
        <taxon>Baculoviridae</taxon>
        <taxon>Betabaculovirus</taxon>
        <taxon>Betabaculovirus spofrugiperdae</taxon>
    </lineage>
</organism>
<evidence type="ECO:0000256" key="1">
    <source>
        <dbReference type="SAM" id="Phobius"/>
    </source>
</evidence>
<keyword evidence="1" id="KW-0812">Transmembrane</keyword>
<accession>A0A346QW65</accession>
<proteinExistence type="predicted"/>
<protein>
    <submittedName>
        <fullName evidence="2">ORf145</fullName>
    </submittedName>
</protein>
<sequence>MRVVRVYASHSNSLSAMENLTRLSSPAAGYFGGRLNWKLLMMALVVLFAVLAVVYNYNEELLVHKNVLQGKVQRLNE</sequence>
<evidence type="ECO:0000313" key="2">
    <source>
        <dbReference type="EMBL" id="AXS01165.1"/>
    </source>
</evidence>